<reference evidence="2 3" key="1">
    <citation type="submission" date="2019-01" db="EMBL/GenBank/DDBJ databases">
        <authorList>
            <consortium name="Pathogen Informatics"/>
        </authorList>
    </citation>
    <scope>NUCLEOTIDE SEQUENCE [LARGE SCALE GENOMIC DNA]</scope>
    <source>
        <strain evidence="2 3">NCTC10112</strain>
    </source>
</reference>
<dbReference type="AlphaFoldDB" id="A0A448ZW42"/>
<dbReference type="RefSeq" id="WP_022936209.1">
    <property type="nucleotide sequence ID" value="NZ_LR214940.1"/>
</dbReference>
<keyword evidence="1" id="KW-1133">Transmembrane helix</keyword>
<feature type="transmembrane region" description="Helical" evidence="1">
    <location>
        <begin position="132"/>
        <end position="153"/>
    </location>
</feature>
<keyword evidence="3" id="KW-1185">Reference proteome</keyword>
<sequence length="154" mass="18174">MKEKRTFKEYWKDSWNLFSLLYLAITLIIYVSLMLIINYAAKKGWIDSITFSSIVIFSINGFVLLFRWGFAKGIINAIVKSHDERKIYKLAKQQFDSTTSVNEQNAIIARQREKYNRDKELKESRKTHMTNLVFYILVLLPIVAILCMIPWLVK</sequence>
<evidence type="ECO:0000313" key="3">
    <source>
        <dbReference type="Proteomes" id="UP000290482"/>
    </source>
</evidence>
<proteinExistence type="predicted"/>
<dbReference type="EMBL" id="LR214940">
    <property type="protein sequence ID" value="VEU55466.1"/>
    <property type="molecule type" value="Genomic_DNA"/>
</dbReference>
<dbReference type="OrthoDB" id="401375at2"/>
<dbReference type="KEGG" id="mob:NCTC10112_00240"/>
<feature type="transmembrane region" description="Helical" evidence="1">
    <location>
        <begin position="45"/>
        <end position="66"/>
    </location>
</feature>
<evidence type="ECO:0008006" key="4">
    <source>
        <dbReference type="Google" id="ProtNLM"/>
    </source>
</evidence>
<evidence type="ECO:0000256" key="1">
    <source>
        <dbReference type="SAM" id="Phobius"/>
    </source>
</evidence>
<keyword evidence="1" id="KW-0472">Membrane</keyword>
<keyword evidence="1" id="KW-0812">Transmembrane</keyword>
<gene>
    <name evidence="2" type="ORF">NCTC10112_00240</name>
</gene>
<organism evidence="2 3">
    <name type="scientific">Metamycoplasma orale</name>
    <name type="common">Mycoplasma orale</name>
    <dbReference type="NCBI Taxonomy" id="2121"/>
    <lineage>
        <taxon>Bacteria</taxon>
        <taxon>Bacillati</taxon>
        <taxon>Mycoplasmatota</taxon>
        <taxon>Mycoplasmoidales</taxon>
        <taxon>Metamycoplasmataceae</taxon>
        <taxon>Metamycoplasma</taxon>
    </lineage>
</organism>
<evidence type="ECO:0000313" key="2">
    <source>
        <dbReference type="EMBL" id="VEU55466.1"/>
    </source>
</evidence>
<name>A0A448ZW42_METOS</name>
<protein>
    <recommendedName>
        <fullName evidence="4">DUF3899 domain-containing protein</fullName>
    </recommendedName>
</protein>
<dbReference type="Proteomes" id="UP000290482">
    <property type="component" value="Chromosome"/>
</dbReference>
<feature type="transmembrane region" description="Helical" evidence="1">
    <location>
        <begin position="20"/>
        <end position="39"/>
    </location>
</feature>
<accession>A0A448ZW42</accession>